<dbReference type="PANTHER" id="PTHR33446">
    <property type="entry name" value="PROTEIN TONB-RELATED"/>
    <property type="match status" value="1"/>
</dbReference>
<keyword evidence="8 11" id="KW-1133">Transmembrane helix</keyword>
<dbReference type="EMBL" id="LDJH01000006">
    <property type="protein sequence ID" value="KRG59593.1"/>
    <property type="molecule type" value="Genomic_DNA"/>
</dbReference>
<dbReference type="GO" id="GO:0055085">
    <property type="term" value="P:transmembrane transport"/>
    <property type="evidence" value="ECO:0007669"/>
    <property type="project" value="InterPro"/>
</dbReference>
<dbReference type="Pfam" id="PF03544">
    <property type="entry name" value="TonB_C"/>
    <property type="match status" value="1"/>
</dbReference>
<evidence type="ECO:0000259" key="12">
    <source>
        <dbReference type="PROSITE" id="PS52015"/>
    </source>
</evidence>
<keyword evidence="14" id="KW-1185">Reference proteome</keyword>
<gene>
    <name evidence="13" type="ORF">ABB25_03330</name>
</gene>
<evidence type="ECO:0000313" key="14">
    <source>
        <dbReference type="Proteomes" id="UP000051254"/>
    </source>
</evidence>
<evidence type="ECO:0000256" key="2">
    <source>
        <dbReference type="ARBA" id="ARBA00006555"/>
    </source>
</evidence>
<evidence type="ECO:0000256" key="7">
    <source>
        <dbReference type="ARBA" id="ARBA00022927"/>
    </source>
</evidence>
<evidence type="ECO:0000256" key="1">
    <source>
        <dbReference type="ARBA" id="ARBA00004383"/>
    </source>
</evidence>
<dbReference type="Proteomes" id="UP000051254">
    <property type="component" value="Unassembled WGS sequence"/>
</dbReference>
<dbReference type="GO" id="GO:0015031">
    <property type="term" value="P:protein transport"/>
    <property type="evidence" value="ECO:0007669"/>
    <property type="project" value="UniProtKB-KW"/>
</dbReference>
<evidence type="ECO:0000256" key="10">
    <source>
        <dbReference type="SAM" id="MobiDB-lite"/>
    </source>
</evidence>
<dbReference type="InterPro" id="IPR006260">
    <property type="entry name" value="TonB/TolA_C"/>
</dbReference>
<dbReference type="STRING" id="266128.ABB25_03330"/>
<dbReference type="PATRIC" id="fig|266128.3.peg.2328"/>
<dbReference type="InterPro" id="IPR051045">
    <property type="entry name" value="TonB-dependent_transducer"/>
</dbReference>
<evidence type="ECO:0000256" key="6">
    <source>
        <dbReference type="ARBA" id="ARBA00022692"/>
    </source>
</evidence>
<comment type="subcellular location">
    <subcellularLocation>
        <location evidence="1">Cell inner membrane</location>
        <topology evidence="1">Single-pass membrane protein</topology>
        <orientation evidence="1">Periplasmic side</orientation>
    </subcellularLocation>
</comment>
<keyword evidence="6 11" id="KW-0812">Transmembrane</keyword>
<keyword evidence="5" id="KW-0997">Cell inner membrane</keyword>
<name>A0A0R0BRP4_9GAMM</name>
<dbReference type="InterPro" id="IPR037682">
    <property type="entry name" value="TonB_C"/>
</dbReference>
<keyword evidence="4" id="KW-1003">Cell membrane</keyword>
<dbReference type="GO" id="GO:0098797">
    <property type="term" value="C:plasma membrane protein complex"/>
    <property type="evidence" value="ECO:0007669"/>
    <property type="project" value="TreeGrafter"/>
</dbReference>
<organism evidence="13 14">
    <name type="scientific">Stenotrophomonas koreensis</name>
    <dbReference type="NCBI Taxonomy" id="266128"/>
    <lineage>
        <taxon>Bacteria</taxon>
        <taxon>Pseudomonadati</taxon>
        <taxon>Pseudomonadota</taxon>
        <taxon>Gammaproteobacteria</taxon>
        <taxon>Lysobacterales</taxon>
        <taxon>Lysobacteraceae</taxon>
        <taxon>Stenotrophomonas</taxon>
    </lineage>
</organism>
<dbReference type="OrthoDB" id="9792439at2"/>
<accession>A0A0R0BRP4</accession>
<dbReference type="SUPFAM" id="SSF74653">
    <property type="entry name" value="TolA/TonB C-terminal domain"/>
    <property type="match status" value="1"/>
</dbReference>
<evidence type="ECO:0000313" key="13">
    <source>
        <dbReference type="EMBL" id="KRG59593.1"/>
    </source>
</evidence>
<evidence type="ECO:0000256" key="3">
    <source>
        <dbReference type="ARBA" id="ARBA00022448"/>
    </source>
</evidence>
<dbReference type="NCBIfam" id="TIGR01352">
    <property type="entry name" value="tonB_Cterm"/>
    <property type="match status" value="1"/>
</dbReference>
<sequence length="223" mass="23219">MIDVASKPSPHTALQPQRIAASALAIAIHLAAFGLLLAPLASPPASTEPAQRTQVQWRAPEIPSPPPPPMVTPAVPPRPVAAPTAPSVPLPLSLPVVVDHVDAAAVTQAALALTPVQIQGSPADPVAIDSSGQHSALQLLHAPAPPYPPVALRQQLQGEVLLRVLVDSNGRAEKVTIERSSGHRVLDQAARNQVLAHWRFAPPLIEGKATAAQGLVPINFAIH</sequence>
<comment type="similarity">
    <text evidence="2">Belongs to the TonB family.</text>
</comment>
<evidence type="ECO:0000256" key="11">
    <source>
        <dbReference type="SAM" id="Phobius"/>
    </source>
</evidence>
<dbReference type="GO" id="GO:0031992">
    <property type="term" value="F:energy transducer activity"/>
    <property type="evidence" value="ECO:0007669"/>
    <property type="project" value="TreeGrafter"/>
</dbReference>
<dbReference type="Gene3D" id="3.30.1150.10">
    <property type="match status" value="1"/>
</dbReference>
<feature type="region of interest" description="Disordered" evidence="10">
    <location>
        <begin position="43"/>
        <end position="68"/>
    </location>
</feature>
<evidence type="ECO:0000256" key="5">
    <source>
        <dbReference type="ARBA" id="ARBA00022519"/>
    </source>
</evidence>
<protein>
    <recommendedName>
        <fullName evidence="12">TonB C-terminal domain-containing protein</fullName>
    </recommendedName>
</protein>
<feature type="transmembrane region" description="Helical" evidence="11">
    <location>
        <begin position="21"/>
        <end position="41"/>
    </location>
</feature>
<dbReference type="AlphaFoldDB" id="A0A0R0BRP4"/>
<dbReference type="PANTHER" id="PTHR33446:SF2">
    <property type="entry name" value="PROTEIN TONB"/>
    <property type="match status" value="1"/>
</dbReference>
<feature type="domain" description="TonB C-terminal" evidence="12">
    <location>
        <begin position="132"/>
        <end position="223"/>
    </location>
</feature>
<evidence type="ECO:0000256" key="4">
    <source>
        <dbReference type="ARBA" id="ARBA00022475"/>
    </source>
</evidence>
<reference evidence="13 14" key="1">
    <citation type="submission" date="2015-05" db="EMBL/GenBank/DDBJ databases">
        <title>Genome sequencing and analysis of members of genus Stenotrophomonas.</title>
        <authorList>
            <person name="Patil P.P."/>
            <person name="Midha S."/>
            <person name="Patil P.B."/>
        </authorList>
    </citation>
    <scope>NUCLEOTIDE SEQUENCE [LARGE SCALE GENOMIC DNA]</scope>
    <source>
        <strain evidence="13 14">DSM 17805</strain>
    </source>
</reference>
<keyword evidence="9 11" id="KW-0472">Membrane</keyword>
<comment type="caution">
    <text evidence="13">The sequence shown here is derived from an EMBL/GenBank/DDBJ whole genome shotgun (WGS) entry which is preliminary data.</text>
</comment>
<evidence type="ECO:0000256" key="9">
    <source>
        <dbReference type="ARBA" id="ARBA00023136"/>
    </source>
</evidence>
<dbReference type="PROSITE" id="PS52015">
    <property type="entry name" value="TONB_CTD"/>
    <property type="match status" value="1"/>
</dbReference>
<evidence type="ECO:0000256" key="8">
    <source>
        <dbReference type="ARBA" id="ARBA00022989"/>
    </source>
</evidence>
<keyword evidence="7" id="KW-0653">Protein transport</keyword>
<keyword evidence="3" id="KW-0813">Transport</keyword>
<dbReference type="RefSeq" id="WP_057663673.1">
    <property type="nucleotide sequence ID" value="NZ_LDJH01000006.1"/>
</dbReference>
<proteinExistence type="inferred from homology"/>